<dbReference type="SUPFAM" id="SSF53850">
    <property type="entry name" value="Periplasmic binding protein-like II"/>
    <property type="match status" value="1"/>
</dbReference>
<dbReference type="InterPro" id="IPR042100">
    <property type="entry name" value="Bug_dom1"/>
</dbReference>
<dbReference type="STRING" id="257708.RGI145_02730"/>
<dbReference type="KEGG" id="rgi:RGI145_02730"/>
<sequence length="331" mass="34956">MILTRRALGAGFLGAAGLAAVTPGTAFGQKTDTYPARPVTTVVAWAPGGGTDYVARLLAEQFSKEFGQSFVVENRAGASGTIGHASVARARPDGYTLLMGVNSTYAMARHLFPNRGYDDERSFAPVGRIATIAAYLCVHRDSPIRSVADLIAAAKAAPGKMTYASPGAGSSGHLAPELFLKMAGIQVENITYRGGAPMLQAMLAREVDMAFLDVVTVLPYLRSGEMRALAIGSRDRLALTPEIPTVAEAGVVGFECNTDYALFAPAQTPETIIRRLNAGVAAALQAPAVRDKLLANGYVLQPGTPEEWPAYLATESAKWGDVIRTRGITLE</sequence>
<evidence type="ECO:0000313" key="2">
    <source>
        <dbReference type="EMBL" id="APT56189.1"/>
    </source>
</evidence>
<evidence type="ECO:0000256" key="1">
    <source>
        <dbReference type="ARBA" id="ARBA00006987"/>
    </source>
</evidence>
<gene>
    <name evidence="2" type="ORF">RGI145_02730</name>
</gene>
<name>A0A1L7AC12_9PROT</name>
<dbReference type="Pfam" id="PF03401">
    <property type="entry name" value="TctC"/>
    <property type="match status" value="1"/>
</dbReference>
<dbReference type="PIRSF" id="PIRSF017082">
    <property type="entry name" value="YflP"/>
    <property type="match status" value="1"/>
</dbReference>
<dbReference type="AlphaFoldDB" id="A0A1L7AC12"/>
<dbReference type="InterPro" id="IPR005064">
    <property type="entry name" value="BUG"/>
</dbReference>
<dbReference type="CDD" id="cd13578">
    <property type="entry name" value="PBP2_Bug27"/>
    <property type="match status" value="1"/>
</dbReference>
<dbReference type="Gene3D" id="3.40.190.10">
    <property type="entry name" value="Periplasmic binding protein-like II"/>
    <property type="match status" value="1"/>
</dbReference>
<dbReference type="PANTHER" id="PTHR42928:SF5">
    <property type="entry name" value="BLR1237 PROTEIN"/>
    <property type="match status" value="1"/>
</dbReference>
<dbReference type="RefSeq" id="WP_075797140.1">
    <property type="nucleotide sequence ID" value="NZ_CP015583.1"/>
</dbReference>
<dbReference type="EMBL" id="CP015583">
    <property type="protein sequence ID" value="APT56189.1"/>
    <property type="molecule type" value="Genomic_DNA"/>
</dbReference>
<dbReference type="Gene3D" id="3.40.190.150">
    <property type="entry name" value="Bordetella uptake gene, domain 1"/>
    <property type="match status" value="1"/>
</dbReference>
<comment type="similarity">
    <text evidence="1">Belongs to the UPF0065 (bug) family.</text>
</comment>
<reference evidence="2 3" key="1">
    <citation type="submission" date="2016-05" db="EMBL/GenBank/DDBJ databases">
        <title>Complete Genome and Methylome Analysis of Psychrotrophic Bacterial Isolates from Antarctic Lake Untersee.</title>
        <authorList>
            <person name="Fomenkov A."/>
            <person name="Akimov V.N."/>
            <person name="Vasilyeva L.V."/>
            <person name="Andersen D."/>
            <person name="Vincze T."/>
            <person name="Roberts R.J."/>
        </authorList>
    </citation>
    <scope>NUCLEOTIDE SEQUENCE [LARGE SCALE GENOMIC DNA]</scope>
    <source>
        <strain evidence="2 3">U14-5</strain>
    </source>
</reference>
<dbReference type="Proteomes" id="UP000185494">
    <property type="component" value="Chromosome 1"/>
</dbReference>
<evidence type="ECO:0000313" key="3">
    <source>
        <dbReference type="Proteomes" id="UP000185494"/>
    </source>
</evidence>
<dbReference type="PANTHER" id="PTHR42928">
    <property type="entry name" value="TRICARBOXYLATE-BINDING PROTEIN"/>
    <property type="match status" value="1"/>
</dbReference>
<protein>
    <submittedName>
        <fullName evidence="2">Twin-arginine translocation pathway signal protein</fullName>
    </submittedName>
</protein>
<proteinExistence type="inferred from homology"/>
<organism evidence="2 3">
    <name type="scientific">Roseomonas gilardii</name>
    <dbReference type="NCBI Taxonomy" id="257708"/>
    <lineage>
        <taxon>Bacteria</taxon>
        <taxon>Pseudomonadati</taxon>
        <taxon>Pseudomonadota</taxon>
        <taxon>Alphaproteobacteria</taxon>
        <taxon>Acetobacterales</taxon>
        <taxon>Roseomonadaceae</taxon>
        <taxon>Roseomonas</taxon>
    </lineage>
</organism>
<accession>A0A1L7AC12</accession>